<organism evidence="1 2">
    <name type="scientific">Streptococcus mutans serotype c (strain ATCC 700610 / UA159)</name>
    <dbReference type="NCBI Taxonomy" id="210007"/>
    <lineage>
        <taxon>Bacteria</taxon>
        <taxon>Bacillati</taxon>
        <taxon>Bacillota</taxon>
        <taxon>Bacilli</taxon>
        <taxon>Lactobacillales</taxon>
        <taxon>Streptococcaceae</taxon>
        <taxon>Streptococcus</taxon>
    </lineage>
</organism>
<keyword evidence="2" id="KW-1185">Reference proteome</keyword>
<dbReference type="eggNOG" id="ENOG502ZQ6T">
    <property type="taxonomic scope" value="Bacteria"/>
</dbReference>
<dbReference type="Pfam" id="PF06125">
    <property type="entry name" value="DUF961"/>
    <property type="match status" value="1"/>
</dbReference>
<dbReference type="Proteomes" id="UP000002512">
    <property type="component" value="Chromosome"/>
</dbReference>
<dbReference type="PATRIC" id="fig|210007.7.peg.181"/>
<dbReference type="AlphaFoldDB" id="Q8DW66"/>
<dbReference type="Gene3D" id="2.40.50.390">
    <property type="entry name" value="Conjugative transposon protein, DUF961"/>
    <property type="match status" value="1"/>
</dbReference>
<dbReference type="HOGENOM" id="CLU_1874346_0_0_9"/>
<reference evidence="1 2" key="1">
    <citation type="journal article" date="2002" name="Proc. Natl. Acad. Sci. U.S.A.">
        <title>Genome sequence of Streptococcus mutans UA159, a cariogenic dental pathogen.</title>
        <authorList>
            <person name="Ajdic D."/>
            <person name="McShan W.M."/>
            <person name="McLaughlin R.E."/>
            <person name="Savic G."/>
            <person name="Chang J."/>
            <person name="Carson M.B."/>
            <person name="Primeaux C."/>
            <person name="Tian R."/>
            <person name="Kenton S."/>
            <person name="Jia H."/>
            <person name="Lin S."/>
            <person name="Qian Y."/>
            <person name="Li S."/>
            <person name="Zhu H."/>
            <person name="Najar F."/>
            <person name="Lai H."/>
            <person name="White J."/>
            <person name="Roe B.A."/>
            <person name="Ferretti J.J."/>
        </authorList>
    </citation>
    <scope>NUCLEOTIDE SEQUENCE [LARGE SCALE GENOMIC DNA]</scope>
    <source>
        <strain evidence="2">ATCC 700610 / UA159</strain>
    </source>
</reference>
<dbReference type="KEGG" id="smu:SMU_209c"/>
<name>Q8DW66_STRMU</name>
<dbReference type="STRING" id="210007.SMU_209c"/>
<evidence type="ECO:0000313" key="2">
    <source>
        <dbReference type="Proteomes" id="UP000002512"/>
    </source>
</evidence>
<dbReference type="InterPro" id="IPR038620">
    <property type="entry name" value="YdcP-like_sf"/>
</dbReference>
<dbReference type="EMBL" id="AE014133">
    <property type="protein sequence ID" value="AAN57981.1"/>
    <property type="molecule type" value="Genomic_DNA"/>
</dbReference>
<evidence type="ECO:0000313" key="1">
    <source>
        <dbReference type="EMBL" id="AAN57981.1"/>
    </source>
</evidence>
<protein>
    <recommendedName>
        <fullName evidence="3">DUF961 domain-containing protein</fullName>
    </recommendedName>
</protein>
<accession>Q8DW66</accession>
<dbReference type="RefSeq" id="WP_002277748.1">
    <property type="nucleotide sequence ID" value="NC_004350.2"/>
</dbReference>
<proteinExistence type="predicted"/>
<dbReference type="OrthoDB" id="2234185at2"/>
<gene>
    <name evidence="1" type="ordered locus">SMU_209c</name>
</gene>
<sequence length="141" mass="15794">MTLKYAADVIEKFDLDKTFGTLNFLETVPIMKWEDYLDESTGEEKRRETDELEALDVKIYSSAAGGIITVTVPPEAKVIQLTPEKNYNDEVKLVAPTARFWSNSEVINGRRVVTSGVKIRAKDVVVSNVGKSNTKEIKPDK</sequence>
<dbReference type="InterPro" id="IPR010365">
    <property type="entry name" value="DUF961"/>
</dbReference>
<evidence type="ECO:0008006" key="3">
    <source>
        <dbReference type="Google" id="ProtNLM"/>
    </source>
</evidence>